<gene>
    <name evidence="1" type="ORF">ASU31_16650</name>
</gene>
<evidence type="ECO:0008006" key="3">
    <source>
        <dbReference type="Google" id="ProtNLM"/>
    </source>
</evidence>
<dbReference type="Proteomes" id="UP000051950">
    <property type="component" value="Unassembled WGS sequence"/>
</dbReference>
<proteinExistence type="predicted"/>
<keyword evidence="2" id="KW-1185">Reference proteome</keyword>
<name>A0A0T5VM45_9SPHI</name>
<dbReference type="STRING" id="687842.ASU31_16650"/>
<comment type="caution">
    <text evidence="1">The sequence shown here is derived from an EMBL/GenBank/DDBJ whole genome shotgun (WGS) entry which is preliminary data.</text>
</comment>
<protein>
    <recommendedName>
        <fullName evidence="3">Restriction endonuclease</fullName>
    </recommendedName>
</protein>
<reference evidence="1 2" key="1">
    <citation type="submission" date="2015-11" db="EMBL/GenBank/DDBJ databases">
        <title>Sequence of Pedobacter ginsenosidimutans.</title>
        <authorList>
            <person name="Carson E."/>
            <person name="Keyser V."/>
            <person name="Newman J."/>
            <person name="Miller J."/>
        </authorList>
    </citation>
    <scope>NUCLEOTIDE SEQUENCE [LARGE SCALE GENOMIC DNA]</scope>
    <source>
        <strain evidence="1 2">KACC 14530</strain>
    </source>
</reference>
<accession>A0A0T5VM45</accession>
<evidence type="ECO:0000313" key="1">
    <source>
        <dbReference type="EMBL" id="KRT14947.1"/>
    </source>
</evidence>
<evidence type="ECO:0000313" key="2">
    <source>
        <dbReference type="Proteomes" id="UP000051950"/>
    </source>
</evidence>
<sequence length="269" mass="31162">MKEYVSGLKKINKQLSEEEVIDILINSDKKHFPLKCFSNVLYAPMRINDDLIDYTGFYVAKLVLREELNFKDKKKPGDFDVVIIPFSDANVYYDRTVAAEVKVVRPTRKNPSRNANSLGVTQLFGLIEDGFPFVSLVHITMPEALKEHEMQTLKFANRVLDMDNPKKNIGLLDDTRDVLFDWLGMYSAAKQMQRLLKFDIPKYAGLYCTELSFFDNGNYVLSDIYGEYNHFNHGYFNPKVKPETINNIKQHFKENSSSYQTLLIPPINY</sequence>
<dbReference type="RefSeq" id="WP_057933404.1">
    <property type="nucleotide sequence ID" value="NZ_LMZQ01000013.1"/>
</dbReference>
<dbReference type="AlphaFoldDB" id="A0A0T5VM45"/>
<dbReference type="EMBL" id="LMZQ01000013">
    <property type="protein sequence ID" value="KRT14947.1"/>
    <property type="molecule type" value="Genomic_DNA"/>
</dbReference>
<dbReference type="OrthoDB" id="1433694at2"/>
<organism evidence="1 2">
    <name type="scientific">Pedobacter ginsenosidimutans</name>
    <dbReference type="NCBI Taxonomy" id="687842"/>
    <lineage>
        <taxon>Bacteria</taxon>
        <taxon>Pseudomonadati</taxon>
        <taxon>Bacteroidota</taxon>
        <taxon>Sphingobacteriia</taxon>
        <taxon>Sphingobacteriales</taxon>
        <taxon>Sphingobacteriaceae</taxon>
        <taxon>Pedobacter</taxon>
    </lineage>
</organism>